<dbReference type="AlphaFoldDB" id="W5SJS1"/>
<feature type="region of interest" description="Disordered" evidence="1">
    <location>
        <begin position="21"/>
        <end position="46"/>
    </location>
</feature>
<dbReference type="RefSeq" id="WP_025401310.1">
    <property type="nucleotide sequence ID" value="NZ_CP004314.1"/>
</dbReference>
<keyword evidence="3" id="KW-0614">Plasmid</keyword>
<name>W5SJS1_9SPIR</name>
<accession>W5SJS1</accession>
<feature type="chain" id="PRO_5004871329" description="Lipoprotein" evidence="2">
    <location>
        <begin position="22"/>
        <end position="341"/>
    </location>
</feature>
<evidence type="ECO:0000256" key="1">
    <source>
        <dbReference type="SAM" id="MobiDB-lite"/>
    </source>
</evidence>
<dbReference type="NCBIfam" id="NF047534">
    <property type="entry name" value="lipo_BTA121_dup"/>
    <property type="match status" value="2"/>
</dbReference>
<dbReference type="EMBL" id="CP004314">
    <property type="protein sequence ID" value="AHH07359.1"/>
    <property type="molecule type" value="Genomic_DNA"/>
</dbReference>
<geneLocation type="plasmid" evidence="3">
    <name>unnamed</name>
</geneLocation>
<feature type="signal peptide" evidence="2">
    <location>
        <begin position="1"/>
        <end position="21"/>
    </location>
</feature>
<protein>
    <recommendedName>
        <fullName evidence="4">Lipoprotein</fullName>
    </recommendedName>
</protein>
<dbReference type="HOGENOM" id="CLU_030402_0_0_12"/>
<dbReference type="PROSITE" id="PS51257">
    <property type="entry name" value="PROKAR_LIPOPROTEIN"/>
    <property type="match status" value="1"/>
</dbReference>
<reference evidence="3" key="1">
    <citation type="submission" date="2013-02" db="EMBL/GenBank/DDBJ databases">
        <title>Comparative genomics of Borrelia species.</title>
        <authorList>
            <person name="Schwan T.G."/>
            <person name="Raffel S.J."/>
            <person name="Porcella S.F."/>
        </authorList>
    </citation>
    <scope>NUCLEOTIDE SEQUENCE</scope>
    <source>
        <strain evidence="3">DOU</strain>
        <plasmid evidence="3">unnamed</plasmid>
    </source>
</reference>
<gene>
    <name evidence="3" type="ORF">BCD_1293</name>
</gene>
<keyword evidence="2" id="KW-0732">Signal</keyword>
<sequence>MQKLLLLTIISYLLMSCNPQAGQNTNNKNTKNKDSRLTPPAKDQTKVNEEVANITKQLPLETQEALIFLTHILNNDTIEPNISIYTDEEINNFIIHLGPQKIKDMVINIVLALKIIKNIEAKIQEINVNNLNKNVLIDEIRDEINKYKIALKRAANQEFFDIAKINIQNTPITEIIDMQKKVKLAVDAQEKIIKKLEEYKHRPLNYLIKAITNENTKKYDNYNKFNKFLLYIGVKKVSDMLINIKKHIICAESAARKSGIIKDETQKTKLNNQLSKIHTDFKKSLREAFEHDDFDTIEQNINNVSYLDEFEKVETEAKRIFNSLLTSTPMKIDYDSVKIDF</sequence>
<organism evidence="3">
    <name type="scientific">Borrelia crocidurae DOU</name>
    <dbReference type="NCBI Taxonomy" id="1293575"/>
    <lineage>
        <taxon>Bacteria</taxon>
        <taxon>Pseudomonadati</taxon>
        <taxon>Spirochaetota</taxon>
        <taxon>Spirochaetia</taxon>
        <taxon>Spirochaetales</taxon>
        <taxon>Borreliaceae</taxon>
        <taxon>Borrelia</taxon>
    </lineage>
</organism>
<evidence type="ECO:0000313" key="3">
    <source>
        <dbReference type="EMBL" id="AHH07359.1"/>
    </source>
</evidence>
<proteinExistence type="predicted"/>
<evidence type="ECO:0000256" key="2">
    <source>
        <dbReference type="SAM" id="SignalP"/>
    </source>
</evidence>
<evidence type="ECO:0008006" key="4">
    <source>
        <dbReference type="Google" id="ProtNLM"/>
    </source>
</evidence>